<dbReference type="InterPro" id="IPR036259">
    <property type="entry name" value="MFS_trans_sf"/>
</dbReference>
<evidence type="ECO:0000256" key="4">
    <source>
        <dbReference type="ARBA" id="ARBA00023136"/>
    </source>
</evidence>
<keyword evidence="4 6" id="KW-0472">Membrane</keyword>
<proteinExistence type="predicted"/>
<dbReference type="GO" id="GO:0004519">
    <property type="term" value="F:endonuclease activity"/>
    <property type="evidence" value="ECO:0007669"/>
    <property type="project" value="InterPro"/>
</dbReference>
<dbReference type="OrthoDB" id="1752139at2759"/>
<evidence type="ECO:0000259" key="7">
    <source>
        <dbReference type="Pfam" id="PF03732"/>
    </source>
</evidence>
<dbReference type="Gene3D" id="3.30.2170.10">
    <property type="entry name" value="archaeoglobus fulgidus dsm 4304 superfamily"/>
    <property type="match status" value="1"/>
</dbReference>
<dbReference type="InterPro" id="IPR007581">
    <property type="entry name" value="Endonuclease-V"/>
</dbReference>
<keyword evidence="2 6" id="KW-0812">Transmembrane</keyword>
<dbReference type="PANTHER" id="PTHR43184">
    <property type="entry name" value="MAJOR FACILITATOR SUPERFAMILY TRANSPORTER 16, ISOFORM B"/>
    <property type="match status" value="1"/>
</dbReference>
<dbReference type="GO" id="GO:0055062">
    <property type="term" value="P:phosphate ion homeostasis"/>
    <property type="evidence" value="ECO:0007669"/>
    <property type="project" value="TreeGrafter"/>
</dbReference>
<protein>
    <recommendedName>
        <fullName evidence="7">Retrotransposon gag domain-containing protein</fullName>
    </recommendedName>
</protein>
<dbReference type="Proteomes" id="UP000541444">
    <property type="component" value="Unassembled WGS sequence"/>
</dbReference>
<dbReference type="PANTHER" id="PTHR43184:SF12">
    <property type="entry name" value="SUGAR PHOSPHATE EXCHANGER 3"/>
    <property type="match status" value="1"/>
</dbReference>
<dbReference type="Pfam" id="PF04493">
    <property type="entry name" value="Endonuclease_5"/>
    <property type="match status" value="1"/>
</dbReference>
<evidence type="ECO:0000313" key="9">
    <source>
        <dbReference type="Proteomes" id="UP000541444"/>
    </source>
</evidence>
<dbReference type="GO" id="GO:0016020">
    <property type="term" value="C:membrane"/>
    <property type="evidence" value="ECO:0007669"/>
    <property type="project" value="UniProtKB-SubCell"/>
</dbReference>
<feature type="region of interest" description="Disordered" evidence="5">
    <location>
        <begin position="428"/>
        <end position="454"/>
    </location>
</feature>
<comment type="caution">
    <text evidence="8">The sequence shown here is derived from an EMBL/GenBank/DDBJ whole genome shotgun (WGS) entry which is preliminary data.</text>
</comment>
<dbReference type="Gene3D" id="1.20.1250.20">
    <property type="entry name" value="MFS general substrate transporter like domains"/>
    <property type="match status" value="1"/>
</dbReference>
<evidence type="ECO:0000256" key="1">
    <source>
        <dbReference type="ARBA" id="ARBA00004141"/>
    </source>
</evidence>
<feature type="domain" description="Retrotransposon gag" evidence="7">
    <location>
        <begin position="299"/>
        <end position="373"/>
    </location>
</feature>
<keyword evidence="9" id="KW-1185">Reference proteome</keyword>
<evidence type="ECO:0000256" key="5">
    <source>
        <dbReference type="SAM" id="MobiDB-lite"/>
    </source>
</evidence>
<keyword evidence="3 6" id="KW-1133">Transmembrane helix</keyword>
<accession>A0A7J7LYA5</accession>
<dbReference type="EMBL" id="JACGCM010001897">
    <property type="protein sequence ID" value="KAF6147534.1"/>
    <property type="molecule type" value="Genomic_DNA"/>
</dbReference>
<dbReference type="GO" id="GO:0006281">
    <property type="term" value="P:DNA repair"/>
    <property type="evidence" value="ECO:0007669"/>
    <property type="project" value="InterPro"/>
</dbReference>
<feature type="compositionally biased region" description="Polar residues" evidence="5">
    <location>
        <begin position="428"/>
        <end position="438"/>
    </location>
</feature>
<comment type="subcellular location">
    <subcellularLocation>
        <location evidence="1">Membrane</location>
        <topology evidence="1">Multi-pass membrane protein</topology>
    </subcellularLocation>
</comment>
<feature type="transmembrane region" description="Helical" evidence="6">
    <location>
        <begin position="101"/>
        <end position="120"/>
    </location>
</feature>
<gene>
    <name evidence="8" type="ORF">GIB67_040942</name>
</gene>
<dbReference type="InterPro" id="IPR005162">
    <property type="entry name" value="Retrotrans_gag_dom"/>
</dbReference>
<dbReference type="Pfam" id="PF03732">
    <property type="entry name" value="Retrotrans_gag"/>
    <property type="match status" value="1"/>
</dbReference>
<dbReference type="AlphaFoldDB" id="A0A7J7LYA5"/>
<evidence type="ECO:0000313" key="8">
    <source>
        <dbReference type="EMBL" id="KAF6147534.1"/>
    </source>
</evidence>
<evidence type="ECO:0000256" key="6">
    <source>
        <dbReference type="SAM" id="Phobius"/>
    </source>
</evidence>
<name>A0A7J7LYA5_9MAGN</name>
<evidence type="ECO:0000256" key="2">
    <source>
        <dbReference type="ARBA" id="ARBA00022692"/>
    </source>
</evidence>
<reference evidence="8 9" key="1">
    <citation type="journal article" date="2020" name="IScience">
        <title>Genome Sequencing of the Endangered Kingdonia uniflora (Circaeasteraceae, Ranunculales) Reveals Potential Mechanisms of Evolutionary Specialization.</title>
        <authorList>
            <person name="Sun Y."/>
            <person name="Deng T."/>
            <person name="Zhang A."/>
            <person name="Moore M.J."/>
            <person name="Landis J.B."/>
            <person name="Lin N."/>
            <person name="Zhang H."/>
            <person name="Zhang X."/>
            <person name="Huang J."/>
            <person name="Zhang X."/>
            <person name="Sun H."/>
            <person name="Wang H."/>
        </authorList>
    </citation>
    <scope>NUCLEOTIDE SEQUENCE [LARGE SCALE GENOMIC DNA]</scope>
    <source>
        <strain evidence="8">TB1705</strain>
        <tissue evidence="8">Leaf</tissue>
    </source>
</reference>
<feature type="transmembrane region" description="Helical" evidence="6">
    <location>
        <begin position="75"/>
        <end position="94"/>
    </location>
</feature>
<dbReference type="SUPFAM" id="SSF103473">
    <property type="entry name" value="MFS general substrate transporter"/>
    <property type="match status" value="1"/>
</dbReference>
<evidence type="ECO:0000256" key="3">
    <source>
        <dbReference type="ARBA" id="ARBA00022989"/>
    </source>
</evidence>
<organism evidence="8 9">
    <name type="scientific">Kingdonia uniflora</name>
    <dbReference type="NCBI Taxonomy" id="39325"/>
    <lineage>
        <taxon>Eukaryota</taxon>
        <taxon>Viridiplantae</taxon>
        <taxon>Streptophyta</taxon>
        <taxon>Embryophyta</taxon>
        <taxon>Tracheophyta</taxon>
        <taxon>Spermatophyta</taxon>
        <taxon>Magnoliopsida</taxon>
        <taxon>Ranunculales</taxon>
        <taxon>Circaeasteraceae</taxon>
        <taxon>Kingdonia</taxon>
    </lineage>
</organism>
<sequence>MIPGVIQFVLCLFLAKLEAHTFLYWLPFYLSQIAIGGEYISVKSTGNLSTLFDLGGIVGGILTGYITDKLSVRPTAAATFMYAAIPAMPLYRVYVRVSKSLNILLIMVAGLFVNGPYALITITVSVDLGTQHSLMGNSRALTTVSAIIDGMGSASAALRPLISGFHSSKSTGVDMSFSKDDSSIACAALIVLDSTSFKVVYQDFRIVGLHIPYIPGFGLACNLGVLANLPTIGIGKNVRFCSKRLKLKNQIIMFSQMLEHQYHLMKYPVQPEVLLALMQNEIHPMSGLYSKADHLMCHLFLTSLTDSPLRWYHNLTSGSIRSFEQLSRLFITQFAFNKDREVRVDALFNFRKSPNEILEAFTKRFLDELRKVENLDCVNAVLAYSNILPDSSRVKEYLVLHKPRTLMEILSKFNGYIDHECLQKLNKQGQPLTTNPNKPRQGPPFTPAPLIAHV</sequence>